<dbReference type="Proteomes" id="UP001500929">
    <property type="component" value="Unassembled WGS sequence"/>
</dbReference>
<name>A0ABP5QIY6_9MICO</name>
<dbReference type="RefSeq" id="WP_259479772.1">
    <property type="nucleotide sequence ID" value="NZ_BAAAQY010000006.1"/>
</dbReference>
<gene>
    <name evidence="2" type="ORF">GCM10009851_23020</name>
</gene>
<dbReference type="InterPro" id="IPR005302">
    <property type="entry name" value="MoCF_Sase_C"/>
</dbReference>
<evidence type="ECO:0000313" key="3">
    <source>
        <dbReference type="Proteomes" id="UP001500929"/>
    </source>
</evidence>
<proteinExistence type="predicted"/>
<accession>A0ABP5QIY6</accession>
<dbReference type="SUPFAM" id="SSF50800">
    <property type="entry name" value="PK beta-barrel domain-like"/>
    <property type="match status" value="1"/>
</dbReference>
<evidence type="ECO:0000259" key="1">
    <source>
        <dbReference type="PROSITE" id="PS51340"/>
    </source>
</evidence>
<evidence type="ECO:0000313" key="2">
    <source>
        <dbReference type="EMBL" id="GAA2237375.1"/>
    </source>
</evidence>
<dbReference type="EMBL" id="BAAAQY010000006">
    <property type="protein sequence ID" value="GAA2237375.1"/>
    <property type="molecule type" value="Genomic_DNA"/>
</dbReference>
<comment type="caution">
    <text evidence="2">The sequence shown here is derived from an EMBL/GenBank/DDBJ whole genome shotgun (WGS) entry which is preliminary data.</text>
</comment>
<dbReference type="InterPro" id="IPR011037">
    <property type="entry name" value="Pyrv_Knase-like_insert_dom_sf"/>
</dbReference>
<keyword evidence="3" id="KW-1185">Reference proteome</keyword>
<reference evidence="3" key="1">
    <citation type="journal article" date="2019" name="Int. J. Syst. Evol. Microbiol.">
        <title>The Global Catalogue of Microorganisms (GCM) 10K type strain sequencing project: providing services to taxonomists for standard genome sequencing and annotation.</title>
        <authorList>
            <consortium name="The Broad Institute Genomics Platform"/>
            <consortium name="The Broad Institute Genome Sequencing Center for Infectious Disease"/>
            <person name="Wu L."/>
            <person name="Ma J."/>
        </authorList>
    </citation>
    <scope>NUCLEOTIDE SEQUENCE [LARGE SCALE GENOMIC DNA]</scope>
    <source>
        <strain evidence="3">JCM 16117</strain>
    </source>
</reference>
<sequence length="211" mass="22364">MSRGLPAEAPSEFGELRFATDVEIVRLVVSSIHRYEGRPADGPLPRPLDAEGVAEAEARDSVEIRARLGIVGDRYFGHGAHRSAAVTLLAAESLDEVEFALGLAHPLDPVAARRNVVLRGADVDALVGQPFSLDSGEGPVPFQGHRAANPCGWMNVVLADGAHRALRGRGGVRCEPLGDGRLSLGRAVLRTAVPVTRPDSGQLSFEASVRK</sequence>
<dbReference type="Gene3D" id="2.40.33.20">
    <property type="entry name" value="PK beta-barrel domain-like"/>
    <property type="match status" value="1"/>
</dbReference>
<organism evidence="2 3">
    <name type="scientific">Herbiconiux moechotypicola</name>
    <dbReference type="NCBI Taxonomy" id="637393"/>
    <lineage>
        <taxon>Bacteria</taxon>
        <taxon>Bacillati</taxon>
        <taxon>Actinomycetota</taxon>
        <taxon>Actinomycetes</taxon>
        <taxon>Micrococcales</taxon>
        <taxon>Microbacteriaceae</taxon>
        <taxon>Herbiconiux</taxon>
    </lineage>
</organism>
<dbReference type="PROSITE" id="PS51340">
    <property type="entry name" value="MOSC"/>
    <property type="match status" value="1"/>
</dbReference>
<dbReference type="Pfam" id="PF03473">
    <property type="entry name" value="MOSC"/>
    <property type="match status" value="1"/>
</dbReference>
<feature type="domain" description="MOSC" evidence="1">
    <location>
        <begin position="56"/>
        <end position="191"/>
    </location>
</feature>
<protein>
    <recommendedName>
        <fullName evidence="1">MOSC domain-containing protein</fullName>
    </recommendedName>
</protein>